<name>A0ACB6SDJ5_9PLEO</name>
<comment type="caution">
    <text evidence="1">The sequence shown here is derived from an EMBL/GenBank/DDBJ whole genome shotgun (WGS) entry which is preliminary data.</text>
</comment>
<accession>A0ACB6SDJ5</accession>
<proteinExistence type="predicted"/>
<evidence type="ECO:0000313" key="2">
    <source>
        <dbReference type="Proteomes" id="UP000799754"/>
    </source>
</evidence>
<dbReference type="EMBL" id="MU006703">
    <property type="protein sequence ID" value="KAF2632385.1"/>
    <property type="molecule type" value="Genomic_DNA"/>
</dbReference>
<sequence length="627" mass="71315">MSGLEIPGLAIGGISFFFQAFAGCIQGYELIADACRLEKTYQNILIKVKIEEHRLFDWARSIGLDYTDERLVLNHMSKNLIMGILEQQQKLLFTFGRLDKKYAKLASPLLEERREAFVFDAERLLENGAGTQADGNAIRFPQTNDLLQKVRKFTEQLKTAPQRLKWASLDKEKAEGLVADLVHFNDKLHEALDKAQRNSLREEQLRTSYQIVLLNRTMENLVQIVQSQRITSSPQYPALLHRSESVYGNPNSRAIARQPHTRPLAALAQIAAVNLQSEEDHGIGAVTDSFVDALDLNQSAEEIHDTKIELADIKTNTKWDDIDEADRTEGTYHHKSVWIEWKLPEQGPVQTNGTDLIHERITTLATLLREMNKIVQFRAPECLGYFEDEDNGRYGFVFAKPEHVASNESPTTLHSLLSKEMPPLADRITLMRLLSETIEQFHAVDWLHKGLRSSNILFFKNPDTEAGTINFSDPYISGFEYSRPAQRDDMTQRPSDDPGADIYRHPLSQSGSSFRKSFDLYSLGVVLLEIAYWKPIDEILEIADINKARQKETASARRRLLEDAQYQTHIKGHLGVRVQDVIWSCLKGPEGFDLSADCDEKDAQIGAHLQWEFGERVVKKLAQMKGL</sequence>
<keyword evidence="2" id="KW-1185">Reference proteome</keyword>
<organism evidence="1 2">
    <name type="scientific">Macroventuria anomochaeta</name>
    <dbReference type="NCBI Taxonomy" id="301207"/>
    <lineage>
        <taxon>Eukaryota</taxon>
        <taxon>Fungi</taxon>
        <taxon>Dikarya</taxon>
        <taxon>Ascomycota</taxon>
        <taxon>Pezizomycotina</taxon>
        <taxon>Dothideomycetes</taxon>
        <taxon>Pleosporomycetidae</taxon>
        <taxon>Pleosporales</taxon>
        <taxon>Pleosporineae</taxon>
        <taxon>Didymellaceae</taxon>
        <taxon>Macroventuria</taxon>
    </lineage>
</organism>
<gene>
    <name evidence="1" type="ORF">BU25DRAFT_487892</name>
</gene>
<reference evidence="1" key="1">
    <citation type="journal article" date="2020" name="Stud. Mycol.">
        <title>101 Dothideomycetes genomes: a test case for predicting lifestyles and emergence of pathogens.</title>
        <authorList>
            <person name="Haridas S."/>
            <person name="Albert R."/>
            <person name="Binder M."/>
            <person name="Bloem J."/>
            <person name="Labutti K."/>
            <person name="Salamov A."/>
            <person name="Andreopoulos B."/>
            <person name="Baker S."/>
            <person name="Barry K."/>
            <person name="Bills G."/>
            <person name="Bluhm B."/>
            <person name="Cannon C."/>
            <person name="Castanera R."/>
            <person name="Culley D."/>
            <person name="Daum C."/>
            <person name="Ezra D."/>
            <person name="Gonzalez J."/>
            <person name="Henrissat B."/>
            <person name="Kuo A."/>
            <person name="Liang C."/>
            <person name="Lipzen A."/>
            <person name="Lutzoni F."/>
            <person name="Magnuson J."/>
            <person name="Mondo S."/>
            <person name="Nolan M."/>
            <person name="Ohm R."/>
            <person name="Pangilinan J."/>
            <person name="Park H.-J."/>
            <person name="Ramirez L."/>
            <person name="Alfaro M."/>
            <person name="Sun H."/>
            <person name="Tritt A."/>
            <person name="Yoshinaga Y."/>
            <person name="Zwiers L.-H."/>
            <person name="Turgeon B."/>
            <person name="Goodwin S."/>
            <person name="Spatafora J."/>
            <person name="Crous P."/>
            <person name="Grigoriev I."/>
        </authorList>
    </citation>
    <scope>NUCLEOTIDE SEQUENCE</scope>
    <source>
        <strain evidence="1">CBS 525.71</strain>
    </source>
</reference>
<dbReference type="Proteomes" id="UP000799754">
    <property type="component" value="Unassembled WGS sequence"/>
</dbReference>
<protein>
    <submittedName>
        <fullName evidence="1">Uncharacterized protein</fullName>
    </submittedName>
</protein>
<evidence type="ECO:0000313" key="1">
    <source>
        <dbReference type="EMBL" id="KAF2632385.1"/>
    </source>
</evidence>